<dbReference type="InterPro" id="IPR035906">
    <property type="entry name" value="MetI-like_sf"/>
</dbReference>
<evidence type="ECO:0000256" key="3">
    <source>
        <dbReference type="ARBA" id="ARBA00022475"/>
    </source>
</evidence>
<dbReference type="RefSeq" id="WP_104439796.1">
    <property type="nucleotide sequence ID" value="NZ_PTJA01000022.1"/>
</dbReference>
<dbReference type="InterPro" id="IPR000515">
    <property type="entry name" value="MetI-like"/>
</dbReference>
<dbReference type="Pfam" id="PF19300">
    <property type="entry name" value="BPD_transp_1_N"/>
    <property type="match status" value="1"/>
</dbReference>
<dbReference type="PROSITE" id="PS50928">
    <property type="entry name" value="ABC_TM1"/>
    <property type="match status" value="1"/>
</dbReference>
<dbReference type="CDD" id="cd06261">
    <property type="entry name" value="TM_PBP2"/>
    <property type="match status" value="1"/>
</dbReference>
<evidence type="ECO:0000256" key="2">
    <source>
        <dbReference type="ARBA" id="ARBA00022448"/>
    </source>
</evidence>
<sequence length="325" mass="35511">MLKYVLKRLIWMIPIVLGVAILVFIMMTFCPGKPEEIILGPSATETELAAKRLELGLDDPIVLRLGRYMSDVFIHFDLGKSWLTNVDITSSIKERLPRTLMLTITTLLISVGIGIPLGVIAAIKQNKWQDSLCMVLALIGVAIPNFWLALLLVLQFSVKLNWLPALGIGTGLAGIKYYILPAISGSTGGLASCARQTRSAMLDVIRADYITTARSKGVPERDVIMKHALKNSLIPIITVMGTMFGHFLGGAMIIETIFAIPGMGTYIIGAVNSRDYPIVQGGSIFLAITFSFCMLIVDLLYALVDPRIKAQYASGRKKRKVKANA</sequence>
<organism evidence="9 10">
    <name type="scientific">Lacrimispora xylanisolvens</name>
    <dbReference type="NCBI Taxonomy" id="384636"/>
    <lineage>
        <taxon>Bacteria</taxon>
        <taxon>Bacillati</taxon>
        <taxon>Bacillota</taxon>
        <taxon>Clostridia</taxon>
        <taxon>Lachnospirales</taxon>
        <taxon>Lachnospiraceae</taxon>
        <taxon>Lacrimispora</taxon>
    </lineage>
</organism>
<gene>
    <name evidence="9" type="ORF">BXY41_12218</name>
</gene>
<reference evidence="9 10" key="1">
    <citation type="submission" date="2018-02" db="EMBL/GenBank/DDBJ databases">
        <title>Genomic Encyclopedia of Archaeal and Bacterial Type Strains, Phase II (KMG-II): from individual species to whole genera.</title>
        <authorList>
            <person name="Goeker M."/>
        </authorList>
    </citation>
    <scope>NUCLEOTIDE SEQUENCE [LARGE SCALE GENOMIC DNA]</scope>
    <source>
        <strain evidence="9 10">DSM 3808</strain>
    </source>
</reference>
<keyword evidence="5 7" id="KW-1133">Transmembrane helix</keyword>
<name>A0A2S6HBA0_9FIRM</name>
<feature type="transmembrane region" description="Helical" evidence="7">
    <location>
        <begin position="100"/>
        <end position="123"/>
    </location>
</feature>
<evidence type="ECO:0000256" key="6">
    <source>
        <dbReference type="ARBA" id="ARBA00023136"/>
    </source>
</evidence>
<dbReference type="PANTHER" id="PTHR43163">
    <property type="entry name" value="DIPEPTIDE TRANSPORT SYSTEM PERMEASE PROTEIN DPPB-RELATED"/>
    <property type="match status" value="1"/>
</dbReference>
<dbReference type="Proteomes" id="UP000237749">
    <property type="component" value="Unassembled WGS sequence"/>
</dbReference>
<keyword evidence="10" id="KW-1185">Reference proteome</keyword>
<feature type="transmembrane region" description="Helical" evidence="7">
    <location>
        <begin position="162"/>
        <end position="180"/>
    </location>
</feature>
<comment type="similarity">
    <text evidence="7">Belongs to the binding-protein-dependent transport system permease family.</text>
</comment>
<dbReference type="Gene3D" id="1.10.3720.10">
    <property type="entry name" value="MetI-like"/>
    <property type="match status" value="1"/>
</dbReference>
<keyword evidence="4 7" id="KW-0812">Transmembrane</keyword>
<evidence type="ECO:0000256" key="4">
    <source>
        <dbReference type="ARBA" id="ARBA00022692"/>
    </source>
</evidence>
<dbReference type="AlphaFoldDB" id="A0A2S6HBA0"/>
<dbReference type="Pfam" id="PF00528">
    <property type="entry name" value="BPD_transp_1"/>
    <property type="match status" value="1"/>
</dbReference>
<evidence type="ECO:0000259" key="8">
    <source>
        <dbReference type="PROSITE" id="PS50928"/>
    </source>
</evidence>
<dbReference type="GO" id="GO:0055085">
    <property type="term" value="P:transmembrane transport"/>
    <property type="evidence" value="ECO:0007669"/>
    <property type="project" value="InterPro"/>
</dbReference>
<dbReference type="SUPFAM" id="SSF161098">
    <property type="entry name" value="MetI-like"/>
    <property type="match status" value="1"/>
</dbReference>
<feature type="transmembrane region" description="Helical" evidence="7">
    <location>
        <begin position="135"/>
        <end position="156"/>
    </location>
</feature>
<feature type="domain" description="ABC transmembrane type-1" evidence="8">
    <location>
        <begin position="96"/>
        <end position="301"/>
    </location>
</feature>
<comment type="subcellular location">
    <subcellularLocation>
        <location evidence="1 7">Cell membrane</location>
        <topology evidence="1 7">Multi-pass membrane protein</topology>
    </subcellularLocation>
</comment>
<dbReference type="OrthoDB" id="24153at2"/>
<comment type="caution">
    <text evidence="9">The sequence shown here is derived from an EMBL/GenBank/DDBJ whole genome shotgun (WGS) entry which is preliminary data.</text>
</comment>
<evidence type="ECO:0000313" key="10">
    <source>
        <dbReference type="Proteomes" id="UP000237749"/>
    </source>
</evidence>
<feature type="transmembrane region" description="Helical" evidence="7">
    <location>
        <begin position="233"/>
        <end position="258"/>
    </location>
</feature>
<accession>A0A2S6HBA0</accession>
<evidence type="ECO:0000256" key="5">
    <source>
        <dbReference type="ARBA" id="ARBA00022989"/>
    </source>
</evidence>
<keyword evidence="2 7" id="KW-0813">Transport</keyword>
<keyword evidence="6 7" id="KW-0472">Membrane</keyword>
<evidence type="ECO:0000256" key="1">
    <source>
        <dbReference type="ARBA" id="ARBA00004651"/>
    </source>
</evidence>
<dbReference type="PANTHER" id="PTHR43163:SF6">
    <property type="entry name" value="DIPEPTIDE TRANSPORT SYSTEM PERMEASE PROTEIN DPPB-RELATED"/>
    <property type="match status" value="1"/>
</dbReference>
<evidence type="ECO:0000256" key="7">
    <source>
        <dbReference type="RuleBase" id="RU363032"/>
    </source>
</evidence>
<dbReference type="EMBL" id="PTJA01000022">
    <property type="protein sequence ID" value="PPK74730.1"/>
    <property type="molecule type" value="Genomic_DNA"/>
</dbReference>
<proteinExistence type="inferred from homology"/>
<feature type="transmembrane region" description="Helical" evidence="7">
    <location>
        <begin position="9"/>
        <end position="29"/>
    </location>
</feature>
<feature type="transmembrane region" description="Helical" evidence="7">
    <location>
        <begin position="278"/>
        <end position="304"/>
    </location>
</feature>
<protein>
    <submittedName>
        <fullName evidence="9">Peptide/nickel transport system permease protein</fullName>
    </submittedName>
</protein>
<dbReference type="InterPro" id="IPR045621">
    <property type="entry name" value="BPD_transp_1_N"/>
</dbReference>
<keyword evidence="3" id="KW-1003">Cell membrane</keyword>
<dbReference type="GO" id="GO:0005886">
    <property type="term" value="C:plasma membrane"/>
    <property type="evidence" value="ECO:0007669"/>
    <property type="project" value="UniProtKB-SubCell"/>
</dbReference>
<evidence type="ECO:0000313" key="9">
    <source>
        <dbReference type="EMBL" id="PPK74730.1"/>
    </source>
</evidence>